<dbReference type="Pfam" id="PF13644">
    <property type="entry name" value="DKNYY"/>
    <property type="match status" value="2"/>
</dbReference>
<proteinExistence type="predicted"/>
<dbReference type="EMBL" id="SNYV01000014">
    <property type="protein sequence ID" value="TDQ77345.1"/>
    <property type="molecule type" value="Genomic_DNA"/>
</dbReference>
<accession>A0A4R6WCN4</accession>
<dbReference type="Proteomes" id="UP000295292">
    <property type="component" value="Unassembled WGS sequence"/>
</dbReference>
<protein>
    <submittedName>
        <fullName evidence="1">DKNYY family protein</fullName>
    </submittedName>
</protein>
<dbReference type="AlphaFoldDB" id="A0A4R6WCN4"/>
<name>A0A4R6WCN4_9SPHI</name>
<keyword evidence="2" id="KW-1185">Reference proteome</keyword>
<evidence type="ECO:0000313" key="1">
    <source>
        <dbReference type="EMBL" id="TDQ77345.1"/>
    </source>
</evidence>
<organism evidence="1 2">
    <name type="scientific">Sphingobacterium yanglingense</name>
    <dbReference type="NCBI Taxonomy" id="1437280"/>
    <lineage>
        <taxon>Bacteria</taxon>
        <taxon>Pseudomonadati</taxon>
        <taxon>Bacteroidota</taxon>
        <taxon>Sphingobacteriia</taxon>
        <taxon>Sphingobacteriales</taxon>
        <taxon>Sphingobacteriaceae</taxon>
        <taxon>Sphingobacterium</taxon>
    </lineage>
</organism>
<comment type="caution">
    <text evidence="1">The sequence shown here is derived from an EMBL/GenBank/DDBJ whole genome shotgun (WGS) entry which is preliminary data.</text>
</comment>
<sequence>MLVTCSSCGKVIDASKSESYYVKQGNVYFIPGGNSFERGSKKMDADPQSFQPLAETYGKDSRHVFFRGSKQEHIDLNSFQVEKGIPKDKSHVYCYMGDDIDFNRRGEDVLSMIEQADPSTFQRLNAAAIGFAKDKNHYYYRNRLISVDYKSFQILNARFMKDDEKLYLDNGELFLVVDKSLKEVEKVNNEYVLVDGNKLFYFQPFKKEGVIKSPLSPNSLPIEVVDDDLLKTQKEVFLFGRPIPGADPKTLRVLFKTKTELIAKDKKHVYYNLEVIPLANPETYQLLDGRVGKDDRFVYYTNKKIDVPDVEGFRKVMDSSMPNVTFQDNKGNVYDAWGVKQESKSSR</sequence>
<evidence type="ECO:0000313" key="2">
    <source>
        <dbReference type="Proteomes" id="UP000295292"/>
    </source>
</evidence>
<dbReference type="InterPro" id="IPR027375">
    <property type="entry name" value="DKNYY"/>
</dbReference>
<reference evidence="1 2" key="1">
    <citation type="submission" date="2019-03" db="EMBL/GenBank/DDBJ databases">
        <title>Genomic Encyclopedia of Archaeal and Bacterial Type Strains, Phase II (KMG-II): from individual species to whole genera.</title>
        <authorList>
            <person name="Goeker M."/>
        </authorList>
    </citation>
    <scope>NUCLEOTIDE SEQUENCE [LARGE SCALE GENOMIC DNA]</scope>
    <source>
        <strain evidence="1 2">DSM 28353</strain>
    </source>
</reference>
<gene>
    <name evidence="1" type="ORF">CLV99_2750</name>
</gene>